<evidence type="ECO:0000256" key="1">
    <source>
        <dbReference type="SAM" id="MobiDB-lite"/>
    </source>
</evidence>
<proteinExistence type="predicted"/>
<dbReference type="STRING" id="123320.SAMN06309945_2043"/>
<organism evidence="3 4">
    <name type="scientific">Okibacterium fritillariae</name>
    <dbReference type="NCBI Taxonomy" id="123320"/>
    <lineage>
        <taxon>Bacteria</taxon>
        <taxon>Bacillati</taxon>
        <taxon>Actinomycetota</taxon>
        <taxon>Actinomycetes</taxon>
        <taxon>Micrococcales</taxon>
        <taxon>Microbacteriaceae</taxon>
        <taxon>Okibacterium</taxon>
    </lineage>
</organism>
<accession>A0A1T5KA28</accession>
<evidence type="ECO:0000256" key="2">
    <source>
        <dbReference type="SAM" id="Phobius"/>
    </source>
</evidence>
<gene>
    <name evidence="3" type="ORF">SAMN06309945_2043</name>
</gene>
<feature type="compositionally biased region" description="Pro residues" evidence="1">
    <location>
        <begin position="253"/>
        <end position="272"/>
    </location>
</feature>
<dbReference type="RefSeq" id="WP_079728120.1">
    <property type="nucleotide sequence ID" value="NZ_FUZP01000002.1"/>
</dbReference>
<name>A0A1T5KA28_9MICO</name>
<dbReference type="EMBL" id="FUZP01000002">
    <property type="protein sequence ID" value="SKC60470.1"/>
    <property type="molecule type" value="Genomic_DNA"/>
</dbReference>
<evidence type="ECO:0000313" key="4">
    <source>
        <dbReference type="Proteomes" id="UP000190857"/>
    </source>
</evidence>
<evidence type="ECO:0008006" key="5">
    <source>
        <dbReference type="Google" id="ProtNLM"/>
    </source>
</evidence>
<reference evidence="3 4" key="1">
    <citation type="submission" date="2017-02" db="EMBL/GenBank/DDBJ databases">
        <authorList>
            <person name="Peterson S.W."/>
        </authorList>
    </citation>
    <scope>NUCLEOTIDE SEQUENCE [LARGE SCALE GENOMIC DNA]</scope>
    <source>
        <strain evidence="3 4">VKM Ac-2059</strain>
    </source>
</reference>
<keyword evidence="2" id="KW-1133">Transmembrane helix</keyword>
<feature type="compositionally biased region" description="Low complexity" evidence="1">
    <location>
        <begin position="273"/>
        <end position="296"/>
    </location>
</feature>
<keyword evidence="4" id="KW-1185">Reference proteome</keyword>
<dbReference type="AlphaFoldDB" id="A0A1T5KA28"/>
<keyword evidence="2" id="KW-0812">Transmembrane</keyword>
<keyword evidence="2" id="KW-0472">Membrane</keyword>
<evidence type="ECO:0000313" key="3">
    <source>
        <dbReference type="EMBL" id="SKC60470.1"/>
    </source>
</evidence>
<dbReference type="Proteomes" id="UP000190857">
    <property type="component" value="Unassembled WGS sequence"/>
</dbReference>
<sequence>MQLSHSSTPAARPGRSPHRVAGLLSAAIASGVVLAALGAPAAFAEDTKSVTINSPTSATLALPSGATANLTFSGSPDRYFMSGVTNDQFSYLGAAGQYALDGPFDAAVGAKVQTVTDCPGETTTCAPGRLVVELSEPMTDVKVHLSDIGSRGPIIVGQPTAFFSDAYRLVSSQPAGATVKPSPGASFTTDASGAVWGLNSPCTETPGAGCGSLVVSSPTPITRLEFEVALRTVSPVASDSNDNTIISVSGTPVPKPTPTPTPTPTAPQPTTPATPVVTPTAPATPTAGPTPVAPVHSASATPTITPAAVVPGKPAGAKPAGSGLAATGAEASVLPIVAGSALAAGLTFVGIAAFRRRAHRA</sequence>
<feature type="compositionally biased region" description="Polar residues" evidence="1">
    <location>
        <begin position="241"/>
        <end position="250"/>
    </location>
</feature>
<feature type="transmembrane region" description="Helical" evidence="2">
    <location>
        <begin position="333"/>
        <end position="354"/>
    </location>
</feature>
<feature type="region of interest" description="Disordered" evidence="1">
    <location>
        <begin position="241"/>
        <end position="296"/>
    </location>
</feature>
<protein>
    <recommendedName>
        <fullName evidence="5">Gram-positive cocci surface proteins LPxTG domain-containing protein</fullName>
    </recommendedName>
</protein>